<proteinExistence type="predicted"/>
<dbReference type="InterPro" id="IPR050275">
    <property type="entry name" value="PGM_Phosphatase"/>
</dbReference>
<name>A0A6S8FE59_9STRA</name>
<dbReference type="EMBL" id="HBIN01020955">
    <property type="protein sequence ID" value="CAE0446038.1"/>
    <property type="molecule type" value="Transcribed_RNA"/>
</dbReference>
<dbReference type="InterPro" id="IPR029033">
    <property type="entry name" value="His_PPase_superfam"/>
</dbReference>
<dbReference type="AlphaFoldDB" id="A0A6S8FE59"/>
<organism evidence="1">
    <name type="scientific">Aplanochytrium stocchinoi</name>
    <dbReference type="NCBI Taxonomy" id="215587"/>
    <lineage>
        <taxon>Eukaryota</taxon>
        <taxon>Sar</taxon>
        <taxon>Stramenopiles</taxon>
        <taxon>Bigyra</taxon>
        <taxon>Labyrinthulomycetes</taxon>
        <taxon>Thraustochytrida</taxon>
        <taxon>Thraustochytriidae</taxon>
        <taxon>Aplanochytrium</taxon>
    </lineage>
</organism>
<dbReference type="GO" id="GO:0005829">
    <property type="term" value="C:cytosol"/>
    <property type="evidence" value="ECO:0007669"/>
    <property type="project" value="TreeGrafter"/>
</dbReference>
<evidence type="ECO:0000313" key="1">
    <source>
        <dbReference type="EMBL" id="CAE0446038.1"/>
    </source>
</evidence>
<protein>
    <recommendedName>
        <fullName evidence="3">Phosphoglycerate mutase-like protein</fullName>
    </recommendedName>
</protein>
<dbReference type="Gene3D" id="3.40.50.1240">
    <property type="entry name" value="Phosphoglycerate mutase-like"/>
    <property type="match status" value="1"/>
</dbReference>
<dbReference type="EMBL" id="HBIN01020956">
    <property type="protein sequence ID" value="CAE0446039.1"/>
    <property type="molecule type" value="Transcribed_RNA"/>
</dbReference>
<gene>
    <name evidence="1" type="ORF">ASTO00021_LOCUS16045</name>
    <name evidence="2" type="ORF">ASTO00021_LOCUS16046</name>
</gene>
<evidence type="ECO:0000313" key="2">
    <source>
        <dbReference type="EMBL" id="CAE0446039.1"/>
    </source>
</evidence>
<sequence length="312" mass="35544">MSTGSNDGATAMPHISDDTAAFSHVPEYGFSLFLANRTKTIHFVRHAEGTHNEANHAYGDNTPVTYSTDGSWRYMDARLTDKGIEQCVTARETLLTDVNPQLVVVSPLTRTLQTAHIMFGGKDLPFLVHDLCRERHGKYTCDKRRTKTEILQDMKPIYESTNDIIDFNSFAYASEEDQDWGEHREPDDSCTGRGIKMMQWLATRPEKEIAVVTHSSWLKHLFRAFGQTVHEKDKKRLHRLAGNAEVRSICLALHKGFYPEGKWDGDAFIPNHVSFRRFRYAPTNKAIAHTHKHLQKHSEVDLPDVFPVGEPL</sequence>
<dbReference type="SMART" id="SM00855">
    <property type="entry name" value="PGAM"/>
    <property type="match status" value="1"/>
</dbReference>
<dbReference type="PANTHER" id="PTHR48100">
    <property type="entry name" value="BROAD-SPECIFICITY PHOSPHATASE YOR283W-RELATED"/>
    <property type="match status" value="1"/>
</dbReference>
<accession>A0A6S8FE59</accession>
<reference evidence="1" key="1">
    <citation type="submission" date="2021-01" db="EMBL/GenBank/DDBJ databases">
        <authorList>
            <person name="Corre E."/>
            <person name="Pelletier E."/>
            <person name="Niang G."/>
            <person name="Scheremetjew M."/>
            <person name="Finn R."/>
            <person name="Kale V."/>
            <person name="Holt S."/>
            <person name="Cochrane G."/>
            <person name="Meng A."/>
            <person name="Brown T."/>
            <person name="Cohen L."/>
        </authorList>
    </citation>
    <scope>NUCLEOTIDE SEQUENCE</scope>
    <source>
        <strain evidence="1">GSBS06</strain>
    </source>
</reference>
<dbReference type="PANTHER" id="PTHR48100:SF44">
    <property type="entry name" value="PHOSPHATASE C1620.13-RELATED"/>
    <property type="match status" value="1"/>
</dbReference>
<dbReference type="GO" id="GO:0016791">
    <property type="term" value="F:phosphatase activity"/>
    <property type="evidence" value="ECO:0007669"/>
    <property type="project" value="TreeGrafter"/>
</dbReference>
<dbReference type="InterPro" id="IPR013078">
    <property type="entry name" value="His_Pase_superF_clade-1"/>
</dbReference>
<evidence type="ECO:0008006" key="3">
    <source>
        <dbReference type="Google" id="ProtNLM"/>
    </source>
</evidence>
<dbReference type="SUPFAM" id="SSF53254">
    <property type="entry name" value="Phosphoglycerate mutase-like"/>
    <property type="match status" value="1"/>
</dbReference>
<dbReference type="Pfam" id="PF00300">
    <property type="entry name" value="His_Phos_1"/>
    <property type="match status" value="1"/>
</dbReference>
<dbReference type="CDD" id="cd07067">
    <property type="entry name" value="HP_PGM_like"/>
    <property type="match status" value="1"/>
</dbReference>